<dbReference type="AlphaFoldDB" id="A0A559MN45"/>
<sequence>MIQHKILTTPRFLTPSTVANESYKAHSCPTVTKKTTSKSCPAPTPAFCAQPQCILLSVLDVPCGCPKTVSTETDYTPCTTGCHGACRTTYETNLLPCSSPTASPSPKTPKTLSTRTRTTKPIPCLTITKTTGPNCPTTCPVPDCIILSTVTNPCSCTRIVETTSCKTKCEGGCQTRYKTLLLPCPFTGPFPTSTPTPTPVAE</sequence>
<organism evidence="1 2">
    <name type="scientific">Lachnellula willkommii</name>
    <dbReference type="NCBI Taxonomy" id="215461"/>
    <lineage>
        <taxon>Eukaryota</taxon>
        <taxon>Fungi</taxon>
        <taxon>Dikarya</taxon>
        <taxon>Ascomycota</taxon>
        <taxon>Pezizomycotina</taxon>
        <taxon>Leotiomycetes</taxon>
        <taxon>Helotiales</taxon>
        <taxon>Lachnaceae</taxon>
        <taxon>Lachnellula</taxon>
    </lineage>
</organism>
<comment type="caution">
    <text evidence="1">The sequence shown here is derived from an EMBL/GenBank/DDBJ whole genome shotgun (WGS) entry which is preliminary data.</text>
</comment>
<dbReference type="Proteomes" id="UP000315522">
    <property type="component" value="Unassembled WGS sequence"/>
</dbReference>
<accession>A0A559MN45</accession>
<evidence type="ECO:0000313" key="1">
    <source>
        <dbReference type="EMBL" id="TVY94382.1"/>
    </source>
</evidence>
<dbReference type="EMBL" id="QGML01000013">
    <property type="protein sequence ID" value="TVY94382.1"/>
    <property type="molecule type" value="Genomic_DNA"/>
</dbReference>
<protein>
    <submittedName>
        <fullName evidence="1">Uncharacterized protein</fullName>
    </submittedName>
</protein>
<name>A0A559MN45_9HELO</name>
<keyword evidence="2" id="KW-1185">Reference proteome</keyword>
<proteinExistence type="predicted"/>
<gene>
    <name evidence="1" type="ORF">LAWI1_G000036</name>
</gene>
<reference evidence="1 2" key="1">
    <citation type="submission" date="2018-05" db="EMBL/GenBank/DDBJ databases">
        <title>Genome sequencing and assembly of the regulated plant pathogen Lachnellula willkommii and related sister species for the development of diagnostic species identification markers.</title>
        <authorList>
            <person name="Giroux E."/>
            <person name="Bilodeau G."/>
        </authorList>
    </citation>
    <scope>NUCLEOTIDE SEQUENCE [LARGE SCALE GENOMIC DNA]</scope>
    <source>
        <strain evidence="1 2">CBS 172.35</strain>
    </source>
</reference>
<evidence type="ECO:0000313" key="2">
    <source>
        <dbReference type="Proteomes" id="UP000315522"/>
    </source>
</evidence>